<sequence>MYGLCTVLLSLQGCKHVWIVYCIIVIARHNDKCVWYVTTYLCGIYHNPYYGSDDEYRLVRDLMKSYNKQVRPSLFNNLALNVSYGVALAQIIDL</sequence>
<feature type="non-terminal residue" evidence="1">
    <location>
        <position position="94"/>
    </location>
</feature>
<dbReference type="Proteomes" id="UP000678393">
    <property type="component" value="Unassembled WGS sequence"/>
</dbReference>
<dbReference type="AlphaFoldDB" id="A0A8S4A3P6"/>
<name>A0A8S4A3P6_9EUPU</name>
<dbReference type="EMBL" id="CAJHNH020007780">
    <property type="protein sequence ID" value="CAG5134978.1"/>
    <property type="molecule type" value="Genomic_DNA"/>
</dbReference>
<dbReference type="GO" id="GO:0005230">
    <property type="term" value="F:extracellular ligand-gated monoatomic ion channel activity"/>
    <property type="evidence" value="ECO:0007669"/>
    <property type="project" value="InterPro"/>
</dbReference>
<proteinExistence type="predicted"/>
<dbReference type="Gene3D" id="2.70.170.10">
    <property type="entry name" value="Neurotransmitter-gated ion-channel ligand-binding domain"/>
    <property type="match status" value="1"/>
</dbReference>
<gene>
    <name evidence="1" type="ORF">CUNI_LOCUS20536</name>
</gene>
<evidence type="ECO:0000313" key="1">
    <source>
        <dbReference type="EMBL" id="CAG5134978.1"/>
    </source>
</evidence>
<dbReference type="SUPFAM" id="SSF63712">
    <property type="entry name" value="Nicotinic receptor ligand binding domain-like"/>
    <property type="match status" value="1"/>
</dbReference>
<evidence type="ECO:0000313" key="2">
    <source>
        <dbReference type="Proteomes" id="UP000678393"/>
    </source>
</evidence>
<organism evidence="1 2">
    <name type="scientific">Candidula unifasciata</name>
    <dbReference type="NCBI Taxonomy" id="100452"/>
    <lineage>
        <taxon>Eukaryota</taxon>
        <taxon>Metazoa</taxon>
        <taxon>Spiralia</taxon>
        <taxon>Lophotrochozoa</taxon>
        <taxon>Mollusca</taxon>
        <taxon>Gastropoda</taxon>
        <taxon>Heterobranchia</taxon>
        <taxon>Euthyneura</taxon>
        <taxon>Panpulmonata</taxon>
        <taxon>Eupulmonata</taxon>
        <taxon>Stylommatophora</taxon>
        <taxon>Helicina</taxon>
        <taxon>Helicoidea</taxon>
        <taxon>Geomitridae</taxon>
        <taxon>Candidula</taxon>
    </lineage>
</organism>
<comment type="caution">
    <text evidence="1">The sequence shown here is derived from an EMBL/GenBank/DDBJ whole genome shotgun (WGS) entry which is preliminary data.</text>
</comment>
<dbReference type="InterPro" id="IPR036734">
    <property type="entry name" value="Neur_chan_lig-bd_sf"/>
</dbReference>
<protein>
    <recommendedName>
        <fullName evidence="3">Neurotransmitter-gated ion-channel ligand-binding domain-containing protein</fullName>
    </recommendedName>
</protein>
<dbReference type="GO" id="GO:0016020">
    <property type="term" value="C:membrane"/>
    <property type="evidence" value="ECO:0007669"/>
    <property type="project" value="InterPro"/>
</dbReference>
<reference evidence="1" key="1">
    <citation type="submission" date="2021-04" db="EMBL/GenBank/DDBJ databases">
        <authorList>
            <consortium name="Molecular Ecology Group"/>
        </authorList>
    </citation>
    <scope>NUCLEOTIDE SEQUENCE</scope>
</reference>
<dbReference type="OrthoDB" id="5975154at2759"/>
<evidence type="ECO:0008006" key="3">
    <source>
        <dbReference type="Google" id="ProtNLM"/>
    </source>
</evidence>
<keyword evidence="2" id="KW-1185">Reference proteome</keyword>
<accession>A0A8S4A3P6</accession>